<dbReference type="Proteomes" id="UP000501053">
    <property type="component" value="Chromosome"/>
</dbReference>
<reference evidence="1 2" key="1">
    <citation type="submission" date="2020-03" db="EMBL/GenBank/DDBJ databases">
        <title>Complete Genome Sequence of Halomonas meridiana strain Eplume2, isolated from hydrothermal-plume in the north east Pacific Ocean.</title>
        <authorList>
            <person name="Kurihara Y."/>
            <person name="Kawai S."/>
            <person name="Sakai A."/>
            <person name="Galipon J."/>
            <person name="Arakawa K."/>
        </authorList>
    </citation>
    <scope>NUCLEOTIDE SEQUENCE [LARGE SCALE GENOMIC DNA]</scope>
    <source>
        <strain evidence="1 2">Eplume2</strain>
    </source>
</reference>
<evidence type="ECO:0000313" key="2">
    <source>
        <dbReference type="Proteomes" id="UP000501053"/>
    </source>
</evidence>
<organism evidence="1 2">
    <name type="scientific">Vreelandella aquamarina</name>
    <dbReference type="NCBI Taxonomy" id="77097"/>
    <lineage>
        <taxon>Bacteria</taxon>
        <taxon>Pseudomonadati</taxon>
        <taxon>Pseudomonadota</taxon>
        <taxon>Gammaproteobacteria</taxon>
        <taxon>Oceanospirillales</taxon>
        <taxon>Halomonadaceae</taxon>
        <taxon>Vreelandella</taxon>
    </lineage>
</organism>
<dbReference type="RefSeq" id="WP_172515407.1">
    <property type="nucleotide sequence ID" value="NZ_AP022869.1"/>
</dbReference>
<gene>
    <name evidence="1" type="ORF">HMEPL2_31680</name>
</gene>
<keyword evidence="2" id="KW-1185">Reference proteome</keyword>
<dbReference type="AlphaFoldDB" id="A0A6F8XH45"/>
<accession>A0A6F8XH45</accession>
<proteinExistence type="predicted"/>
<dbReference type="EMBL" id="AP022869">
    <property type="protein sequence ID" value="BCB72817.1"/>
    <property type="molecule type" value="Genomic_DNA"/>
</dbReference>
<name>A0A6F8XH45_9GAMM</name>
<sequence>MNVVEILQNLQVLCNQFSGHHNDWVHLKSQSEFVFDVNHSSPIRDMYAEGGGCALYLKESLDTSHVNKSMLIDEYVSNVRKSIPPEQDYNSIGRAAQQDFEENYPENYTVRYMLRLYWEQWETIKRVEQFLDVLIATSAYQPLVSSTPMQVIQQHVKHWEKNAQLHKGLDENSLRSQLVLAIQNAGFDASAETHAYQGHADILVNKPSVRGVINTGFLLVAECKIWRGSAALSDALSQLCQYVTPYDNHAAVIVFVTDGSFVDICRKALQCLVEHPSRRRHSVVSADYIEYFLIPAQNQASEIPATLLLCNLTTPRYTR</sequence>
<protein>
    <submittedName>
        <fullName evidence="1">Uncharacterized protein</fullName>
    </submittedName>
</protein>
<evidence type="ECO:0000313" key="1">
    <source>
        <dbReference type="EMBL" id="BCB72817.1"/>
    </source>
</evidence>